<dbReference type="Proteomes" id="UP000634229">
    <property type="component" value="Unassembled WGS sequence"/>
</dbReference>
<accession>A0ABS1NKJ2</accession>
<gene>
    <name evidence="1" type="ORF">JK363_28715</name>
</gene>
<evidence type="ECO:0000313" key="2">
    <source>
        <dbReference type="Proteomes" id="UP000634229"/>
    </source>
</evidence>
<sequence>MPLLDAVWPVRGKLGRPRRKPRSVFAGRGYDHDVYRDRVRTRRIVPVIARRAHRTAVAWHLPVSG</sequence>
<protein>
    <recommendedName>
        <fullName evidence="3">Transposase</fullName>
    </recommendedName>
</protein>
<name>A0ABS1NKJ2_9ACTN</name>
<proteinExistence type="predicted"/>
<comment type="caution">
    <text evidence="1">The sequence shown here is derived from an EMBL/GenBank/DDBJ whole genome shotgun (WGS) entry which is preliminary data.</text>
</comment>
<organism evidence="1 2">
    <name type="scientific">Streptomyces coffeae</name>
    <dbReference type="NCBI Taxonomy" id="621382"/>
    <lineage>
        <taxon>Bacteria</taxon>
        <taxon>Bacillati</taxon>
        <taxon>Actinomycetota</taxon>
        <taxon>Actinomycetes</taxon>
        <taxon>Kitasatosporales</taxon>
        <taxon>Streptomycetaceae</taxon>
        <taxon>Streptomyces</taxon>
    </lineage>
</organism>
<evidence type="ECO:0008006" key="3">
    <source>
        <dbReference type="Google" id="ProtNLM"/>
    </source>
</evidence>
<evidence type="ECO:0000313" key="1">
    <source>
        <dbReference type="EMBL" id="MBL1100580.1"/>
    </source>
</evidence>
<keyword evidence="2" id="KW-1185">Reference proteome</keyword>
<dbReference type="EMBL" id="JAERRF010000020">
    <property type="protein sequence ID" value="MBL1100580.1"/>
    <property type="molecule type" value="Genomic_DNA"/>
</dbReference>
<reference evidence="1 2" key="1">
    <citation type="submission" date="2021-01" db="EMBL/GenBank/DDBJ databases">
        <title>WGS of actinomycetes isolated from Thailand.</title>
        <authorList>
            <person name="Thawai C."/>
        </authorList>
    </citation>
    <scope>NUCLEOTIDE SEQUENCE [LARGE SCALE GENOMIC DNA]</scope>
    <source>
        <strain evidence="1 2">CA1R205</strain>
    </source>
</reference>